<organism evidence="3 4">
    <name type="scientific">Phytohabitans flavus</name>
    <dbReference type="NCBI Taxonomy" id="1076124"/>
    <lineage>
        <taxon>Bacteria</taxon>
        <taxon>Bacillati</taxon>
        <taxon>Actinomycetota</taxon>
        <taxon>Actinomycetes</taxon>
        <taxon>Micromonosporales</taxon>
        <taxon>Micromonosporaceae</taxon>
    </lineage>
</organism>
<evidence type="ECO:0000256" key="1">
    <source>
        <dbReference type="SAM" id="SignalP"/>
    </source>
</evidence>
<sequence>MRRILFAAAAALLLAAGCSTEPSAPPAPPADAVPAADALPAADAEHNAADVMFLQMMIMHNGQGLELTGLAADRTVSEEVRLLAAAIDTTQREEVKIMQSWLGGWKEPTTASKDMTTHASHGGLPATGPEQIEALRNTSDANFEATFLNLLTGHQNSAVELTNLATDGVNPQTGDLAERIKESRADQVAQMLRLIGG</sequence>
<reference evidence="3 4" key="2">
    <citation type="submission" date="2020-03" db="EMBL/GenBank/DDBJ databases">
        <authorList>
            <person name="Ichikawa N."/>
            <person name="Kimura A."/>
            <person name="Kitahashi Y."/>
            <person name="Uohara A."/>
        </authorList>
    </citation>
    <scope>NUCLEOTIDE SEQUENCE [LARGE SCALE GENOMIC DNA]</scope>
    <source>
        <strain evidence="3 4">NBRC 107702</strain>
    </source>
</reference>
<dbReference type="InterPro" id="IPR005183">
    <property type="entry name" value="DUF305_CopM-like"/>
</dbReference>
<evidence type="ECO:0000313" key="4">
    <source>
        <dbReference type="Proteomes" id="UP000502508"/>
    </source>
</evidence>
<reference evidence="3 4" key="1">
    <citation type="submission" date="2020-03" db="EMBL/GenBank/DDBJ databases">
        <title>Whole genome shotgun sequence of Phytohabitans flavus NBRC 107702.</title>
        <authorList>
            <person name="Komaki H."/>
            <person name="Tamura T."/>
        </authorList>
    </citation>
    <scope>NUCLEOTIDE SEQUENCE [LARGE SCALE GENOMIC DNA]</scope>
    <source>
        <strain evidence="3 4">NBRC 107702</strain>
    </source>
</reference>
<dbReference type="Proteomes" id="UP000502508">
    <property type="component" value="Chromosome"/>
</dbReference>
<accession>A0A6F8XV54</accession>
<dbReference type="RefSeq" id="WP_173037397.1">
    <property type="nucleotide sequence ID" value="NZ_AP022870.1"/>
</dbReference>
<evidence type="ECO:0000313" key="3">
    <source>
        <dbReference type="EMBL" id="BCB77679.1"/>
    </source>
</evidence>
<dbReference type="AlphaFoldDB" id="A0A6F8XV54"/>
<protein>
    <submittedName>
        <fullName evidence="3">DUF305 domain-containing protein</fullName>
    </submittedName>
</protein>
<evidence type="ECO:0000259" key="2">
    <source>
        <dbReference type="Pfam" id="PF03713"/>
    </source>
</evidence>
<dbReference type="EMBL" id="AP022870">
    <property type="protein sequence ID" value="BCB77679.1"/>
    <property type="molecule type" value="Genomic_DNA"/>
</dbReference>
<dbReference type="InterPro" id="IPR012347">
    <property type="entry name" value="Ferritin-like"/>
</dbReference>
<feature type="signal peptide" evidence="1">
    <location>
        <begin position="1"/>
        <end position="24"/>
    </location>
</feature>
<dbReference type="KEGG" id="pfla:Pflav_040890"/>
<dbReference type="Pfam" id="PF03713">
    <property type="entry name" value="DUF305"/>
    <property type="match status" value="1"/>
</dbReference>
<dbReference type="PANTHER" id="PTHR36933:SF1">
    <property type="entry name" value="SLL0788 PROTEIN"/>
    <property type="match status" value="1"/>
</dbReference>
<keyword evidence="1" id="KW-0732">Signal</keyword>
<feature type="domain" description="DUF305" evidence="2">
    <location>
        <begin position="50"/>
        <end position="193"/>
    </location>
</feature>
<gene>
    <name evidence="3" type="ORF">Pflav_040890</name>
</gene>
<proteinExistence type="predicted"/>
<dbReference type="Gene3D" id="1.20.1260.10">
    <property type="match status" value="1"/>
</dbReference>
<name>A0A6F8XV54_9ACTN</name>
<dbReference type="PROSITE" id="PS51257">
    <property type="entry name" value="PROKAR_LIPOPROTEIN"/>
    <property type="match status" value="1"/>
</dbReference>
<keyword evidence="4" id="KW-1185">Reference proteome</keyword>
<feature type="chain" id="PRO_5039240999" evidence="1">
    <location>
        <begin position="25"/>
        <end position="197"/>
    </location>
</feature>
<dbReference type="PANTHER" id="PTHR36933">
    <property type="entry name" value="SLL0788 PROTEIN"/>
    <property type="match status" value="1"/>
</dbReference>